<dbReference type="Gene3D" id="3.90.25.10">
    <property type="entry name" value="UDP-galactose 4-epimerase, domain 1"/>
    <property type="match status" value="1"/>
</dbReference>
<reference evidence="3 4" key="1">
    <citation type="journal article" date="2016" name="Environ. Microbiol.">
        <title>Genomic resolution of a cold subsurface aquifer community provides metabolic insights for novel microbes adapted to high CO concentrations.</title>
        <authorList>
            <person name="Probst A.J."/>
            <person name="Castelle C.J."/>
            <person name="Singh A."/>
            <person name="Brown C.T."/>
            <person name="Anantharaman K."/>
            <person name="Sharon I."/>
            <person name="Hug L.A."/>
            <person name="Burstein D."/>
            <person name="Emerson J.B."/>
            <person name="Thomas B.C."/>
            <person name="Banfield J.F."/>
        </authorList>
    </citation>
    <scope>NUCLEOTIDE SEQUENCE [LARGE SCALE GENOMIC DNA]</scope>
    <source>
        <strain evidence="3">CG2_30_54_11</strain>
    </source>
</reference>
<evidence type="ECO:0000313" key="3">
    <source>
        <dbReference type="EMBL" id="OIP98035.1"/>
    </source>
</evidence>
<dbReference type="EMBL" id="MNZT01000040">
    <property type="protein sequence ID" value="OIP98035.1"/>
    <property type="molecule type" value="Genomic_DNA"/>
</dbReference>
<dbReference type="PANTHER" id="PTHR43000">
    <property type="entry name" value="DTDP-D-GLUCOSE 4,6-DEHYDRATASE-RELATED"/>
    <property type="match status" value="1"/>
</dbReference>
<dbReference type="AlphaFoldDB" id="A0A1J5IMV0"/>
<sequence length="313" mass="33796">MSRQTMIVTGGAGFIGSHIVDGLLKRGLRVVVIDDFSTGSQANLAQQAVLYQIDIRDRARVLEVFDQERPAAVFHLAAQASVVVSTREPGFDVQTNVLGTLHLLEAAARVGCRHFLFSSTGGAIYAPSAPLPCTEDSPVGPLSVYGLSKAAAESYIRYFERVHGMLATILRLSNVYGPRQNSQGEAGVVAIFCDRALTGGQILLDGDGEQTRDFVYVEDVAGAFLTACIEGITGTCNVSTGKETTVNRLYYAISEAVHTTPAVEHGPARPNDMRRSVLSSDRLQRAGSWKPQVAFDEGVARTVEWFRQHPGKL</sequence>
<dbReference type="STRING" id="1817892.AUK40_02100"/>
<accession>A0A1J5IMV0</accession>
<dbReference type="InterPro" id="IPR036291">
    <property type="entry name" value="NAD(P)-bd_dom_sf"/>
</dbReference>
<dbReference type="Pfam" id="PF01370">
    <property type="entry name" value="Epimerase"/>
    <property type="match status" value="1"/>
</dbReference>
<protein>
    <recommendedName>
        <fullName evidence="2">NAD-dependent epimerase/dehydratase domain-containing protein</fullName>
    </recommendedName>
</protein>
<feature type="domain" description="NAD-dependent epimerase/dehydratase" evidence="2">
    <location>
        <begin position="6"/>
        <end position="228"/>
    </location>
</feature>
<gene>
    <name evidence="3" type="ORF">AUK40_02100</name>
</gene>
<evidence type="ECO:0000256" key="1">
    <source>
        <dbReference type="ARBA" id="ARBA00007637"/>
    </source>
</evidence>
<comment type="caution">
    <text evidence="3">The sequence shown here is derived from an EMBL/GenBank/DDBJ whole genome shotgun (WGS) entry which is preliminary data.</text>
</comment>
<dbReference type="Gene3D" id="3.40.50.720">
    <property type="entry name" value="NAD(P)-binding Rossmann-like Domain"/>
    <property type="match status" value="1"/>
</dbReference>
<dbReference type="InterPro" id="IPR001509">
    <property type="entry name" value="Epimerase_deHydtase"/>
</dbReference>
<evidence type="ECO:0000313" key="4">
    <source>
        <dbReference type="Proteomes" id="UP000183245"/>
    </source>
</evidence>
<proteinExistence type="inferred from homology"/>
<comment type="similarity">
    <text evidence="1">Belongs to the NAD(P)-dependent epimerase/dehydratase family.</text>
</comment>
<dbReference type="Proteomes" id="UP000183245">
    <property type="component" value="Unassembled WGS sequence"/>
</dbReference>
<evidence type="ECO:0000259" key="2">
    <source>
        <dbReference type="Pfam" id="PF01370"/>
    </source>
</evidence>
<organism evidence="3 4">
    <name type="scientific">Candidatus Wirthbacteria bacterium CG2_30_54_11</name>
    <dbReference type="NCBI Taxonomy" id="1817892"/>
    <lineage>
        <taxon>Bacteria</taxon>
        <taxon>Candidatus Wirthbacteria</taxon>
    </lineage>
</organism>
<name>A0A1J5IMV0_9BACT</name>
<dbReference type="SUPFAM" id="SSF51735">
    <property type="entry name" value="NAD(P)-binding Rossmann-fold domains"/>
    <property type="match status" value="1"/>
</dbReference>